<name>A0A9P8S2D6_9HYPO</name>
<evidence type="ECO:0000256" key="3">
    <source>
        <dbReference type="ARBA" id="ARBA00022989"/>
    </source>
</evidence>
<gene>
    <name evidence="9" type="ORF">MHUMG1_10160</name>
</gene>
<evidence type="ECO:0000313" key="10">
    <source>
        <dbReference type="Proteomes" id="UP000764110"/>
    </source>
</evidence>
<feature type="domain" description="Rhodopsin" evidence="8">
    <location>
        <begin position="143"/>
        <end position="373"/>
    </location>
</feature>
<feature type="transmembrane region" description="Helical" evidence="7">
    <location>
        <begin position="66"/>
        <end position="82"/>
    </location>
</feature>
<feature type="transmembrane region" description="Helical" evidence="7">
    <location>
        <begin position="272"/>
        <end position="292"/>
    </location>
</feature>
<keyword evidence="4 7" id="KW-0472">Membrane</keyword>
<reference evidence="9 10" key="1">
    <citation type="submission" date="2020-07" db="EMBL/GenBank/DDBJ databases">
        <title>Metarhizium humberi genome.</title>
        <authorList>
            <person name="Lysoe E."/>
        </authorList>
    </citation>
    <scope>NUCLEOTIDE SEQUENCE [LARGE SCALE GENOMIC DNA]</scope>
    <source>
        <strain evidence="9 10">ESALQ1638</strain>
    </source>
</reference>
<evidence type="ECO:0000256" key="6">
    <source>
        <dbReference type="SAM" id="MobiDB-lite"/>
    </source>
</evidence>
<dbReference type="PANTHER" id="PTHR33048:SF47">
    <property type="entry name" value="INTEGRAL MEMBRANE PROTEIN-RELATED"/>
    <property type="match status" value="1"/>
</dbReference>
<sequence>METRLLPCATMAFMVDLFSLKRLILNPLEMGKVYTNKMQQIRHTFNSKPPKPQLSRRFEKTQPHRFKIFFFFWFLFGCFVYHPRIEQAMSAPTDGTELPPGSLDDRSPPLVALCIAMIVVISVMMVLRFASRLIAESSPGHFKSLWWDDWTALVSTIFMLVQLVMSLVMFDLGSGKHIWVVPPENVVKILRMLFAVYFIYDIHLAMAKASALFFLTRIFPPNVSPPWFNNAVIITHAANAAWFIGIVLGTIFQCKSLRNWHPMLLGKCADASVLFMGSAIPSVVIDLVILLIPMPKIWGLKMTPWRKMAVIGIFTIGYCSIVVSLGRLVTVIKMGDGITRDITYEAAPTFYWFTIETPAILISICIPAILSLCRFLDALYFKPLASRISSAWSSRSRGTLMTEQYDNAVSSRMASSKSKYVTGSELNTSAPNESQSRICLPSQQHGHYSVEVSGWEMQGQSPRRQSTNDAIRVQQDVEVRASPW</sequence>
<evidence type="ECO:0000313" key="9">
    <source>
        <dbReference type="EMBL" id="KAH0592111.1"/>
    </source>
</evidence>
<feature type="transmembrane region" description="Helical" evidence="7">
    <location>
        <begin position="350"/>
        <end position="373"/>
    </location>
</feature>
<feature type="transmembrane region" description="Helical" evidence="7">
    <location>
        <begin position="308"/>
        <end position="330"/>
    </location>
</feature>
<accession>A0A9P8S2D6</accession>
<feature type="compositionally biased region" description="Basic and acidic residues" evidence="6">
    <location>
        <begin position="475"/>
        <end position="484"/>
    </location>
</feature>
<evidence type="ECO:0000256" key="4">
    <source>
        <dbReference type="ARBA" id="ARBA00023136"/>
    </source>
</evidence>
<comment type="similarity">
    <text evidence="5">Belongs to the SAT4 family.</text>
</comment>
<dbReference type="Pfam" id="PF20684">
    <property type="entry name" value="Fung_rhodopsin"/>
    <property type="match status" value="1"/>
</dbReference>
<dbReference type="GO" id="GO:0016020">
    <property type="term" value="C:membrane"/>
    <property type="evidence" value="ECO:0007669"/>
    <property type="project" value="UniProtKB-SubCell"/>
</dbReference>
<organism evidence="9 10">
    <name type="scientific">Metarhizium humberi</name>
    <dbReference type="NCBI Taxonomy" id="2596975"/>
    <lineage>
        <taxon>Eukaryota</taxon>
        <taxon>Fungi</taxon>
        <taxon>Dikarya</taxon>
        <taxon>Ascomycota</taxon>
        <taxon>Pezizomycotina</taxon>
        <taxon>Sordariomycetes</taxon>
        <taxon>Hypocreomycetidae</taxon>
        <taxon>Hypocreales</taxon>
        <taxon>Clavicipitaceae</taxon>
        <taxon>Metarhizium</taxon>
    </lineage>
</organism>
<comment type="subcellular location">
    <subcellularLocation>
        <location evidence="1">Membrane</location>
        <topology evidence="1">Multi-pass membrane protein</topology>
    </subcellularLocation>
</comment>
<dbReference type="Proteomes" id="UP000764110">
    <property type="component" value="Unassembled WGS sequence"/>
</dbReference>
<evidence type="ECO:0000256" key="2">
    <source>
        <dbReference type="ARBA" id="ARBA00022692"/>
    </source>
</evidence>
<keyword evidence="10" id="KW-1185">Reference proteome</keyword>
<feature type="transmembrane region" description="Helical" evidence="7">
    <location>
        <begin position="227"/>
        <end position="252"/>
    </location>
</feature>
<evidence type="ECO:0000256" key="7">
    <source>
        <dbReference type="SAM" id="Phobius"/>
    </source>
</evidence>
<protein>
    <recommendedName>
        <fullName evidence="8">Rhodopsin domain-containing protein</fullName>
    </recommendedName>
</protein>
<dbReference type="PANTHER" id="PTHR33048">
    <property type="entry name" value="PTH11-LIKE INTEGRAL MEMBRANE PROTEIN (AFU_ORTHOLOGUE AFUA_5G11245)"/>
    <property type="match status" value="1"/>
</dbReference>
<comment type="caution">
    <text evidence="9">The sequence shown here is derived from an EMBL/GenBank/DDBJ whole genome shotgun (WGS) entry which is preliminary data.</text>
</comment>
<evidence type="ECO:0000256" key="1">
    <source>
        <dbReference type="ARBA" id="ARBA00004141"/>
    </source>
</evidence>
<dbReference type="AlphaFoldDB" id="A0A9P8S2D6"/>
<feature type="transmembrane region" description="Helical" evidence="7">
    <location>
        <begin position="190"/>
        <end position="215"/>
    </location>
</feature>
<evidence type="ECO:0000259" key="8">
    <source>
        <dbReference type="Pfam" id="PF20684"/>
    </source>
</evidence>
<dbReference type="InterPro" id="IPR052337">
    <property type="entry name" value="SAT4-like"/>
</dbReference>
<keyword evidence="3 7" id="KW-1133">Transmembrane helix</keyword>
<keyword evidence="2 7" id="KW-0812">Transmembrane</keyword>
<feature type="compositionally biased region" description="Polar residues" evidence="6">
    <location>
        <begin position="458"/>
        <end position="469"/>
    </location>
</feature>
<feature type="region of interest" description="Disordered" evidence="6">
    <location>
        <begin position="456"/>
        <end position="484"/>
    </location>
</feature>
<feature type="transmembrane region" description="Helical" evidence="7">
    <location>
        <begin position="110"/>
        <end position="130"/>
    </location>
</feature>
<proteinExistence type="inferred from homology"/>
<dbReference type="EMBL" id="JACEFI010000037">
    <property type="protein sequence ID" value="KAH0592111.1"/>
    <property type="molecule type" value="Genomic_DNA"/>
</dbReference>
<dbReference type="InterPro" id="IPR049326">
    <property type="entry name" value="Rhodopsin_dom_fungi"/>
</dbReference>
<evidence type="ECO:0000256" key="5">
    <source>
        <dbReference type="ARBA" id="ARBA00038359"/>
    </source>
</evidence>